<sequence>MESSDPKKRKKVVAYLHPTLYPQDNLTQQTIDSLPIQMRGDFYRQSLICGAALYSVDPRLLTLISGFFSDKITAENLVKLIEQTTGYTSTSIDISVLKNIIGASSENKSESITSKDDFEE</sequence>
<dbReference type="Pfam" id="PF10784">
    <property type="entry name" value="Plasmid_stab_B"/>
    <property type="match status" value="1"/>
</dbReference>
<dbReference type="InterPro" id="IPR038307">
    <property type="entry name" value="StbB_sf"/>
</dbReference>
<dbReference type="EMBL" id="AATLZG010000071">
    <property type="protein sequence ID" value="EFM8157395.1"/>
    <property type="molecule type" value="Genomic_DNA"/>
</dbReference>
<organism evidence="1 2">
    <name type="scientific">Escherichia coli</name>
    <dbReference type="NCBI Taxonomy" id="562"/>
    <lineage>
        <taxon>Bacteria</taxon>
        <taxon>Pseudomonadati</taxon>
        <taxon>Pseudomonadota</taxon>
        <taxon>Gammaproteobacteria</taxon>
        <taxon>Enterobacterales</taxon>
        <taxon>Enterobacteriaceae</taxon>
        <taxon>Escherichia</taxon>
    </lineage>
</organism>
<feature type="non-terminal residue" evidence="1">
    <location>
        <position position="120"/>
    </location>
</feature>
<reference evidence="1 2" key="1">
    <citation type="submission" date="2020-02" db="EMBL/GenBank/DDBJ databases">
        <authorList>
            <consortium name="PulseNet: The National Subtyping Network for Foodborne Disease Surveillance"/>
            <person name="Tarr C.L."/>
            <person name="Trees E."/>
            <person name="Katz L.S."/>
            <person name="Carleton-Romer H.A."/>
            <person name="Stroika S."/>
            <person name="Kucerova Z."/>
            <person name="Roache K.F."/>
            <person name="Sabol A.L."/>
            <person name="Besser J."/>
            <person name="Gerner-Smidt P."/>
        </authorList>
    </citation>
    <scope>NUCLEOTIDE SEQUENCE [LARGE SCALE GENOMIC DNA]</scope>
    <source>
        <strain evidence="1 2">PNUSAE002719</strain>
    </source>
</reference>
<dbReference type="InterPro" id="IPR019720">
    <property type="entry name" value="Plasmid_stability_protein_StbB"/>
</dbReference>
<gene>
    <name evidence="1" type="ORF">A5U30_005196</name>
</gene>
<dbReference type="Proteomes" id="UP000555763">
    <property type="component" value="Unassembled WGS sequence"/>
</dbReference>
<evidence type="ECO:0000313" key="2">
    <source>
        <dbReference type="Proteomes" id="UP000555763"/>
    </source>
</evidence>
<evidence type="ECO:0000313" key="1">
    <source>
        <dbReference type="EMBL" id="EFM8157395.1"/>
    </source>
</evidence>
<dbReference type="Gene3D" id="6.10.290.20">
    <property type="match status" value="1"/>
</dbReference>
<proteinExistence type="predicted"/>
<dbReference type="AlphaFoldDB" id="A0A828PGZ9"/>
<comment type="caution">
    <text evidence="1">The sequence shown here is derived from an EMBL/GenBank/DDBJ whole genome shotgun (WGS) entry which is preliminary data.</text>
</comment>
<name>A0A828PGZ9_ECOLX</name>
<accession>A0A828PGZ9</accession>
<protein>
    <submittedName>
        <fullName evidence="1">Plasmid stabilization protein</fullName>
    </submittedName>
</protein>